<keyword evidence="2" id="KW-0378">Hydrolase</keyword>
<dbReference type="GO" id="GO:0008783">
    <property type="term" value="F:agmatinase activity"/>
    <property type="evidence" value="ECO:0007669"/>
    <property type="project" value="TreeGrafter"/>
</dbReference>
<protein>
    <submittedName>
        <fullName evidence="3">Arginase family protein</fullName>
    </submittedName>
</protein>
<reference evidence="3 4" key="1">
    <citation type="submission" date="2014-06" db="EMBL/GenBank/DDBJ databases">
        <authorList>
            <person name="Swart Estienne"/>
        </authorList>
    </citation>
    <scope>NUCLEOTIDE SEQUENCE [LARGE SCALE GENOMIC DNA]</scope>
    <source>
        <strain evidence="3 4">130c</strain>
    </source>
</reference>
<evidence type="ECO:0000256" key="2">
    <source>
        <dbReference type="ARBA" id="ARBA00022801"/>
    </source>
</evidence>
<dbReference type="Proteomes" id="UP000039865">
    <property type="component" value="Unassembled WGS sequence"/>
</dbReference>
<organism evidence="3 4">
    <name type="scientific">Stylonychia lemnae</name>
    <name type="common">Ciliate</name>
    <dbReference type="NCBI Taxonomy" id="5949"/>
    <lineage>
        <taxon>Eukaryota</taxon>
        <taxon>Sar</taxon>
        <taxon>Alveolata</taxon>
        <taxon>Ciliophora</taxon>
        <taxon>Intramacronucleata</taxon>
        <taxon>Spirotrichea</taxon>
        <taxon>Stichotrichia</taxon>
        <taxon>Sporadotrichida</taxon>
        <taxon>Oxytrichidae</taxon>
        <taxon>Stylonychinae</taxon>
        <taxon>Stylonychia</taxon>
    </lineage>
</organism>
<dbReference type="Gene3D" id="3.40.800.10">
    <property type="entry name" value="Ureohydrolase domain"/>
    <property type="match status" value="1"/>
</dbReference>
<dbReference type="SUPFAM" id="SSF52768">
    <property type="entry name" value="Arginase/deacetylase"/>
    <property type="match status" value="1"/>
</dbReference>
<evidence type="ECO:0000313" key="3">
    <source>
        <dbReference type="EMBL" id="CDW90855.1"/>
    </source>
</evidence>
<dbReference type="InterPro" id="IPR006035">
    <property type="entry name" value="Ureohydrolase"/>
</dbReference>
<evidence type="ECO:0000256" key="1">
    <source>
        <dbReference type="ARBA" id="ARBA00022723"/>
    </source>
</evidence>
<dbReference type="OMA" id="YMKDISN"/>
<gene>
    <name evidence="3" type="primary">Contig7074.g7571</name>
    <name evidence="3" type="ORF">STYLEM_20002</name>
</gene>
<dbReference type="Pfam" id="PF00491">
    <property type="entry name" value="Arginase"/>
    <property type="match status" value="1"/>
</dbReference>
<sequence>MKGLRTLVLEEDLTMVQVSTKFRFIFHVLDSFRRFVKKIGVIRNPEYQVDISKGLPKISDYGNIQIDTLPGQPKAQIQELLKKLQQKVELCIKRGNIPFIIGGSRDLFGAVSDALQKEKQESRNAYISISHRLDVDESTKDHIPQQTTNKRYLLEKMMARKNVLYEFGTHGVKTSQEQVEFFQERNPEGHIEWMNQIRKVQMQPNGHYYTQAGQKFYQLLVEKINKDVNVDQVYVSFNLESVEAAVGVTTNNTAGGFTSEEAIEISYLAGLFSHKLVAIDISEYNPFVEDWRTGRLVATMFYYFALGLSQRLQEPVEQVNVDFITQ</sequence>
<dbReference type="InterPro" id="IPR023696">
    <property type="entry name" value="Ureohydrolase_dom_sf"/>
</dbReference>
<dbReference type="GO" id="GO:0033389">
    <property type="term" value="P:putrescine biosynthetic process from arginine, via agmatine"/>
    <property type="evidence" value="ECO:0007669"/>
    <property type="project" value="TreeGrafter"/>
</dbReference>
<keyword evidence="4" id="KW-1185">Reference proteome</keyword>
<keyword evidence="1" id="KW-0479">Metal-binding</keyword>
<accession>A0A078B8K9</accession>
<proteinExistence type="predicted"/>
<dbReference type="GO" id="GO:0046872">
    <property type="term" value="F:metal ion binding"/>
    <property type="evidence" value="ECO:0007669"/>
    <property type="project" value="UniProtKB-KW"/>
</dbReference>
<dbReference type="EMBL" id="CCKQ01018854">
    <property type="protein sequence ID" value="CDW90855.1"/>
    <property type="molecule type" value="Genomic_DNA"/>
</dbReference>
<dbReference type="OrthoDB" id="288726at2759"/>
<dbReference type="InParanoid" id="A0A078B8K9"/>
<name>A0A078B8K9_STYLE</name>
<evidence type="ECO:0000313" key="4">
    <source>
        <dbReference type="Proteomes" id="UP000039865"/>
    </source>
</evidence>
<dbReference type="PANTHER" id="PTHR11358">
    <property type="entry name" value="ARGINASE/AGMATINASE"/>
    <property type="match status" value="1"/>
</dbReference>
<dbReference type="PANTHER" id="PTHR11358:SF26">
    <property type="entry name" value="GUANIDINO ACID HYDROLASE, MITOCHONDRIAL"/>
    <property type="match status" value="1"/>
</dbReference>
<dbReference type="AlphaFoldDB" id="A0A078B8K9"/>